<reference evidence="6" key="1">
    <citation type="journal article" date="2019" name="Int. J. Syst. Evol. Microbiol.">
        <title>The Global Catalogue of Microorganisms (GCM) 10K type strain sequencing project: providing services to taxonomists for standard genome sequencing and annotation.</title>
        <authorList>
            <consortium name="The Broad Institute Genomics Platform"/>
            <consortium name="The Broad Institute Genome Sequencing Center for Infectious Disease"/>
            <person name="Wu L."/>
            <person name="Ma J."/>
        </authorList>
    </citation>
    <scope>NUCLEOTIDE SEQUENCE [LARGE SCALE GENOMIC DNA]</scope>
    <source>
        <strain evidence="6">CCUG 59778</strain>
    </source>
</reference>
<name>A0ABW0EL73_9PSEU</name>
<evidence type="ECO:0000313" key="6">
    <source>
        <dbReference type="Proteomes" id="UP001596157"/>
    </source>
</evidence>
<dbReference type="InterPro" id="IPR036388">
    <property type="entry name" value="WH-like_DNA-bd_sf"/>
</dbReference>
<keyword evidence="6" id="KW-1185">Reference proteome</keyword>
<evidence type="ECO:0000256" key="1">
    <source>
        <dbReference type="ARBA" id="ARBA00023015"/>
    </source>
</evidence>
<dbReference type="Proteomes" id="UP001596157">
    <property type="component" value="Unassembled WGS sequence"/>
</dbReference>
<feature type="domain" description="HTH hxlR-type" evidence="4">
    <location>
        <begin position="1"/>
        <end position="83"/>
    </location>
</feature>
<dbReference type="PANTHER" id="PTHR33204:SF18">
    <property type="entry name" value="TRANSCRIPTIONAL REGULATORY PROTEIN"/>
    <property type="match status" value="1"/>
</dbReference>
<evidence type="ECO:0000256" key="3">
    <source>
        <dbReference type="ARBA" id="ARBA00023163"/>
    </source>
</evidence>
<evidence type="ECO:0000256" key="2">
    <source>
        <dbReference type="ARBA" id="ARBA00023125"/>
    </source>
</evidence>
<dbReference type="InterPro" id="IPR011991">
    <property type="entry name" value="ArsR-like_HTH"/>
</dbReference>
<dbReference type="Gene3D" id="1.10.10.10">
    <property type="entry name" value="Winged helix-like DNA-binding domain superfamily/Winged helix DNA-binding domain"/>
    <property type="match status" value="1"/>
</dbReference>
<dbReference type="CDD" id="cd00090">
    <property type="entry name" value="HTH_ARSR"/>
    <property type="match status" value="1"/>
</dbReference>
<evidence type="ECO:0000313" key="5">
    <source>
        <dbReference type="EMBL" id="MFC5288144.1"/>
    </source>
</evidence>
<sequence length="198" mass="21364">MAQPWTLLIIRELLHGPGEVDKIARGLPGLTVSTLVTRLRSLRSAGLITRGPSGFGLTEAGRELRAVVDFLGAWSGRWLPAPGPKDVDPGLLVYDIARNTDSESLPARPVSVVVEFTDGPPPRRWWLTLSRAGASAADRDPGLPIAVTIRCAVTTLSSIWLGHRRWLDALDDGSLHLMGDRMAVRAAVGWIGTSRYSG</sequence>
<dbReference type="PANTHER" id="PTHR33204">
    <property type="entry name" value="TRANSCRIPTIONAL REGULATOR, MARR FAMILY"/>
    <property type="match status" value="1"/>
</dbReference>
<keyword evidence="2" id="KW-0238">DNA-binding</keyword>
<dbReference type="InterPro" id="IPR036390">
    <property type="entry name" value="WH_DNA-bd_sf"/>
</dbReference>
<proteinExistence type="predicted"/>
<comment type="caution">
    <text evidence="5">The sequence shown here is derived from an EMBL/GenBank/DDBJ whole genome shotgun (WGS) entry which is preliminary data.</text>
</comment>
<accession>A0ABW0EL73</accession>
<dbReference type="InterPro" id="IPR002577">
    <property type="entry name" value="HTH_HxlR"/>
</dbReference>
<dbReference type="SUPFAM" id="SSF55718">
    <property type="entry name" value="SCP-like"/>
    <property type="match status" value="1"/>
</dbReference>
<keyword evidence="3" id="KW-0804">Transcription</keyword>
<protein>
    <submittedName>
        <fullName evidence="5">Winged helix-turn-helix transcriptional regulator</fullName>
    </submittedName>
</protein>
<dbReference type="EMBL" id="JBHSKF010000005">
    <property type="protein sequence ID" value="MFC5288144.1"/>
    <property type="molecule type" value="Genomic_DNA"/>
</dbReference>
<evidence type="ECO:0000259" key="4">
    <source>
        <dbReference type="PROSITE" id="PS51118"/>
    </source>
</evidence>
<dbReference type="RefSeq" id="WP_378247789.1">
    <property type="nucleotide sequence ID" value="NZ_JBHSKF010000005.1"/>
</dbReference>
<dbReference type="Pfam" id="PF01638">
    <property type="entry name" value="HxlR"/>
    <property type="match status" value="1"/>
</dbReference>
<dbReference type="PROSITE" id="PS51118">
    <property type="entry name" value="HTH_HXLR"/>
    <property type="match status" value="1"/>
</dbReference>
<dbReference type="InterPro" id="IPR036527">
    <property type="entry name" value="SCP2_sterol-bd_dom_sf"/>
</dbReference>
<gene>
    <name evidence="5" type="ORF">ACFPM7_13875</name>
</gene>
<organism evidence="5 6">
    <name type="scientific">Actinokineospora guangxiensis</name>
    <dbReference type="NCBI Taxonomy" id="1490288"/>
    <lineage>
        <taxon>Bacteria</taxon>
        <taxon>Bacillati</taxon>
        <taxon>Actinomycetota</taxon>
        <taxon>Actinomycetes</taxon>
        <taxon>Pseudonocardiales</taxon>
        <taxon>Pseudonocardiaceae</taxon>
        <taxon>Actinokineospora</taxon>
    </lineage>
</organism>
<keyword evidence="1" id="KW-0805">Transcription regulation</keyword>
<dbReference type="SUPFAM" id="SSF46785">
    <property type="entry name" value="Winged helix' DNA-binding domain"/>
    <property type="match status" value="1"/>
</dbReference>